<dbReference type="EMBL" id="FNIL01000015">
    <property type="protein sequence ID" value="SDO47821.1"/>
    <property type="molecule type" value="Genomic_DNA"/>
</dbReference>
<dbReference type="InterPro" id="IPR006379">
    <property type="entry name" value="HAD-SF_hydro_IIB"/>
</dbReference>
<dbReference type="PANTHER" id="PTHR10000">
    <property type="entry name" value="PHOSPHOSERINE PHOSPHATASE"/>
    <property type="match status" value="1"/>
</dbReference>
<dbReference type="RefSeq" id="WP_244516897.1">
    <property type="nucleotide sequence ID" value="NZ_FNIL01000015.1"/>
</dbReference>
<evidence type="ECO:0000313" key="1">
    <source>
        <dbReference type="EMBL" id="SDO47821.1"/>
    </source>
</evidence>
<dbReference type="Gene3D" id="3.40.50.1000">
    <property type="entry name" value="HAD superfamily/HAD-like"/>
    <property type="match status" value="1"/>
</dbReference>
<dbReference type="NCBIfam" id="TIGR00099">
    <property type="entry name" value="Cof-subfamily"/>
    <property type="match status" value="1"/>
</dbReference>
<dbReference type="GO" id="GO:0005829">
    <property type="term" value="C:cytosol"/>
    <property type="evidence" value="ECO:0007669"/>
    <property type="project" value="TreeGrafter"/>
</dbReference>
<protein>
    <recommendedName>
        <fullName evidence="3">Cof-type HAD-IIB family hydrolase</fullName>
    </recommendedName>
</protein>
<dbReference type="STRING" id="745820.SAMN04488053_1159"/>
<evidence type="ECO:0008006" key="3">
    <source>
        <dbReference type="Google" id="ProtNLM"/>
    </source>
</evidence>
<accession>A0A1H0JWP1</accession>
<reference evidence="2" key="1">
    <citation type="submission" date="2016-10" db="EMBL/GenBank/DDBJ databases">
        <authorList>
            <person name="Varghese N."/>
            <person name="Submissions S."/>
        </authorList>
    </citation>
    <scope>NUCLEOTIDE SEQUENCE [LARGE SCALE GENOMIC DNA]</scope>
    <source>
        <strain evidence="2">CGMCC 1.10369</strain>
    </source>
</reference>
<dbReference type="Proteomes" id="UP000198778">
    <property type="component" value="Unassembled WGS sequence"/>
</dbReference>
<dbReference type="InterPro" id="IPR023214">
    <property type="entry name" value="HAD_sf"/>
</dbReference>
<sequence>MTNNAKAIFLDMDGTILNHQNKVSIETKKIIDSLRKQGKYVFIATGRAAGEIEELVPAGFEVDGIISSNGMIGHIEGLKLYKHSLSMDLVEQVIQEARTHGIYYELFPYDHPRITLAQDREYMKKEIMDPKPEDVGMNEWLSRKQAIAEDIHWTKGIQGEEFSKFYCFARTKSHIDSWKSKLEELKKELPFSTSISSPFNVEIMVADVNKATGIQKMLEHFKLDRADTLAIGDSNNDLPMFEYVNYAVAMKNASAEIQEIADEVTAFSCDEEGISHFFQNYLAAEKK</sequence>
<dbReference type="Gene3D" id="3.30.1240.10">
    <property type="match status" value="1"/>
</dbReference>
<dbReference type="InterPro" id="IPR000150">
    <property type="entry name" value="Cof"/>
</dbReference>
<dbReference type="SUPFAM" id="SSF56784">
    <property type="entry name" value="HAD-like"/>
    <property type="match status" value="1"/>
</dbReference>
<name>A0A1H0JWP1_9BACI</name>
<dbReference type="PANTHER" id="PTHR10000:SF55">
    <property type="entry name" value="5-AMINO-6-(5-PHOSPHO-D-RIBITYLAMINO)URACIL PHOSPHATASE YCSE"/>
    <property type="match status" value="1"/>
</dbReference>
<dbReference type="NCBIfam" id="TIGR01484">
    <property type="entry name" value="HAD-SF-IIB"/>
    <property type="match status" value="1"/>
</dbReference>
<keyword evidence="2" id="KW-1185">Reference proteome</keyword>
<dbReference type="GO" id="GO:0000287">
    <property type="term" value="F:magnesium ion binding"/>
    <property type="evidence" value="ECO:0007669"/>
    <property type="project" value="TreeGrafter"/>
</dbReference>
<proteinExistence type="predicted"/>
<dbReference type="InterPro" id="IPR036412">
    <property type="entry name" value="HAD-like_sf"/>
</dbReference>
<dbReference type="GO" id="GO:0016791">
    <property type="term" value="F:phosphatase activity"/>
    <property type="evidence" value="ECO:0007669"/>
    <property type="project" value="TreeGrafter"/>
</dbReference>
<dbReference type="Pfam" id="PF08282">
    <property type="entry name" value="Hydrolase_3"/>
    <property type="match status" value="1"/>
</dbReference>
<dbReference type="PROSITE" id="PS01228">
    <property type="entry name" value="COF_1"/>
    <property type="match status" value="1"/>
</dbReference>
<dbReference type="AlphaFoldDB" id="A0A1H0JWP1"/>
<gene>
    <name evidence="1" type="ORF">SAMN04488053_1159</name>
</gene>
<dbReference type="SFLD" id="SFLDS00003">
    <property type="entry name" value="Haloacid_Dehalogenase"/>
    <property type="match status" value="1"/>
</dbReference>
<dbReference type="SFLD" id="SFLDG01140">
    <property type="entry name" value="C2.B:_Phosphomannomutase_and_P"/>
    <property type="match status" value="1"/>
</dbReference>
<evidence type="ECO:0000313" key="2">
    <source>
        <dbReference type="Proteomes" id="UP000198778"/>
    </source>
</evidence>
<organism evidence="1 2">
    <name type="scientific">Alkalicoccus daliensis</name>
    <dbReference type="NCBI Taxonomy" id="745820"/>
    <lineage>
        <taxon>Bacteria</taxon>
        <taxon>Bacillati</taxon>
        <taxon>Bacillota</taxon>
        <taxon>Bacilli</taxon>
        <taxon>Bacillales</taxon>
        <taxon>Bacillaceae</taxon>
        <taxon>Alkalicoccus</taxon>
    </lineage>
</organism>